<protein>
    <recommendedName>
        <fullName evidence="5">Flagellar hook-associated protein 2</fullName>
        <shortName evidence="5">HAP2</shortName>
    </recommendedName>
    <alternativeName>
        <fullName evidence="5">Flagellar cap protein</fullName>
    </alternativeName>
</protein>
<dbReference type="EMBL" id="JBHSRD010000006">
    <property type="protein sequence ID" value="MFC6008601.1"/>
    <property type="molecule type" value="Genomic_DNA"/>
</dbReference>
<organism evidence="8 9">
    <name type="scientific">Angustibacter luteus</name>
    <dbReference type="NCBI Taxonomy" id="658456"/>
    <lineage>
        <taxon>Bacteria</taxon>
        <taxon>Bacillati</taxon>
        <taxon>Actinomycetota</taxon>
        <taxon>Actinomycetes</taxon>
        <taxon>Kineosporiales</taxon>
        <taxon>Kineosporiaceae</taxon>
    </lineage>
</organism>
<keyword evidence="9" id="KW-1185">Reference proteome</keyword>
<keyword evidence="8" id="KW-0282">Flagellum</keyword>
<accession>A0ABW1JGV1</accession>
<dbReference type="Proteomes" id="UP001596189">
    <property type="component" value="Unassembled WGS sequence"/>
</dbReference>
<dbReference type="PANTHER" id="PTHR30288:SF0">
    <property type="entry name" value="FLAGELLAR HOOK-ASSOCIATED PROTEIN 2"/>
    <property type="match status" value="1"/>
</dbReference>
<comment type="subunit">
    <text evidence="2 5">Homopentamer.</text>
</comment>
<dbReference type="InterPro" id="IPR003481">
    <property type="entry name" value="FliD_N"/>
</dbReference>
<dbReference type="RefSeq" id="WP_345714550.1">
    <property type="nucleotide sequence ID" value="NZ_BAABFP010000002.1"/>
</dbReference>
<comment type="caution">
    <text evidence="8">The sequence shown here is derived from an EMBL/GenBank/DDBJ whole genome shotgun (WGS) entry which is preliminary data.</text>
</comment>
<keyword evidence="5" id="KW-0964">Secreted</keyword>
<evidence type="ECO:0000313" key="9">
    <source>
        <dbReference type="Proteomes" id="UP001596189"/>
    </source>
</evidence>
<proteinExistence type="inferred from homology"/>
<evidence type="ECO:0000256" key="1">
    <source>
        <dbReference type="ARBA" id="ARBA00009764"/>
    </source>
</evidence>
<keyword evidence="3" id="KW-0175">Coiled coil</keyword>
<evidence type="ECO:0000256" key="5">
    <source>
        <dbReference type="RuleBase" id="RU362066"/>
    </source>
</evidence>
<keyword evidence="8" id="KW-0969">Cilium</keyword>
<evidence type="ECO:0000259" key="7">
    <source>
        <dbReference type="Pfam" id="PF07195"/>
    </source>
</evidence>
<keyword evidence="4 5" id="KW-0975">Bacterial flagellum</keyword>
<evidence type="ECO:0000259" key="6">
    <source>
        <dbReference type="Pfam" id="PF02465"/>
    </source>
</evidence>
<comment type="function">
    <text evidence="5">Required for morphogenesis and for the elongation of the flagellar filament by facilitating polymerization of the flagellin monomers at the tip of growing filament. Forms a capping structure, which prevents flagellin subunits (transported through the central channel of the flagellum) from leaking out without polymerization at the distal end.</text>
</comment>
<gene>
    <name evidence="8" type="primary">fliD</name>
    <name evidence="8" type="ORF">ACFQDO_15800</name>
</gene>
<dbReference type="InterPro" id="IPR040026">
    <property type="entry name" value="FliD"/>
</dbReference>
<dbReference type="InterPro" id="IPR010809">
    <property type="entry name" value="FliD_C"/>
</dbReference>
<comment type="subcellular location">
    <subcellularLocation>
        <location evidence="5">Secreted</location>
    </subcellularLocation>
    <subcellularLocation>
        <location evidence="5">Bacterial flagellum</location>
    </subcellularLocation>
</comment>
<dbReference type="Pfam" id="PF02465">
    <property type="entry name" value="FliD_N"/>
    <property type="match status" value="1"/>
</dbReference>
<dbReference type="PANTHER" id="PTHR30288">
    <property type="entry name" value="FLAGELLAR CAP/ASSEMBLY PROTEIN FLID"/>
    <property type="match status" value="1"/>
</dbReference>
<evidence type="ECO:0000313" key="8">
    <source>
        <dbReference type="EMBL" id="MFC6008601.1"/>
    </source>
</evidence>
<keyword evidence="8" id="KW-0966">Cell projection</keyword>
<feature type="domain" description="Flagellar hook-associated protein 2 N-terminal" evidence="6">
    <location>
        <begin position="10"/>
        <end position="105"/>
    </location>
</feature>
<comment type="similarity">
    <text evidence="1 5">Belongs to the FliD family.</text>
</comment>
<evidence type="ECO:0000256" key="2">
    <source>
        <dbReference type="ARBA" id="ARBA00011255"/>
    </source>
</evidence>
<sequence length="460" mass="45750">MATTVDGLVSGLDTTTIISQLMQIQAAPQTRLKTSLTQQQSALSALQSVNTKMTNLQAAAENLQKLTTWGAARASSSSSAVTATAAAGALSGSTTFSVVQLATAQSSVSSATFSSLTSTSAITDSGFEIHRGSGADAKTITIATPTDGSLQALVTAINSTSDAGVRAAAVQVSPGQYRLQLSATDTGEKNAFTLTGTGGAALGGLSFTQVNAAQDAKLHVGDVGAGFDITSASNTVEGVMPGVTVKVSAKANDVTLSVDPDQAAITSAVQALVDAANSALVGIKSVSSNGVVGTDGTRSGVGALAGDGLMRQLTSQILSKVTAGVGGKSLSTAGIGVNKDGIVTFDKDKFAAAMTADPAGTQSMFTTSTTAGTGFADVVAGLAKDASSSSGTIASAVTGRQSTISDLTDRIAGWDVTLAARQSSLQKQYSALEVALGKLKSQSTWLAGQINQLSNSGSNS</sequence>
<evidence type="ECO:0000256" key="4">
    <source>
        <dbReference type="ARBA" id="ARBA00023143"/>
    </source>
</evidence>
<name>A0ABW1JGV1_9ACTN</name>
<evidence type="ECO:0000256" key="3">
    <source>
        <dbReference type="ARBA" id="ARBA00023054"/>
    </source>
</evidence>
<reference evidence="9" key="1">
    <citation type="journal article" date="2019" name="Int. J. Syst. Evol. Microbiol.">
        <title>The Global Catalogue of Microorganisms (GCM) 10K type strain sequencing project: providing services to taxonomists for standard genome sequencing and annotation.</title>
        <authorList>
            <consortium name="The Broad Institute Genomics Platform"/>
            <consortium name="The Broad Institute Genome Sequencing Center for Infectious Disease"/>
            <person name="Wu L."/>
            <person name="Ma J."/>
        </authorList>
    </citation>
    <scope>NUCLEOTIDE SEQUENCE [LARGE SCALE GENOMIC DNA]</scope>
    <source>
        <strain evidence="9">KACC 14249</strain>
    </source>
</reference>
<feature type="domain" description="Flagellar hook-associated protein 2 C-terminal" evidence="7">
    <location>
        <begin position="213"/>
        <end position="440"/>
    </location>
</feature>
<dbReference type="Pfam" id="PF07195">
    <property type="entry name" value="FliD_C"/>
    <property type="match status" value="1"/>
</dbReference>